<evidence type="ECO:0000256" key="1">
    <source>
        <dbReference type="ARBA" id="ARBA00022729"/>
    </source>
</evidence>
<evidence type="ECO:0000256" key="2">
    <source>
        <dbReference type="ARBA" id="ARBA00023180"/>
    </source>
</evidence>
<reference evidence="8 9" key="1">
    <citation type="submission" date="2020-12" db="EMBL/GenBank/DDBJ databases">
        <title>De novo assembly of Tibetan sheep genome.</title>
        <authorList>
            <person name="Li X."/>
        </authorList>
    </citation>
    <scope>NUCLEOTIDE SEQUENCE [LARGE SCALE GENOMIC DNA]</scope>
    <source>
        <tissue evidence="8">Heart</tissue>
    </source>
</reference>
<dbReference type="InterPro" id="IPR007110">
    <property type="entry name" value="Ig-like_dom"/>
</dbReference>
<keyword evidence="5" id="KW-1133">Transmembrane helix</keyword>
<feature type="chain" id="PRO_5032414658" description="Ig-like domain-containing protein" evidence="6">
    <location>
        <begin position="35"/>
        <end position="529"/>
    </location>
</feature>
<keyword evidence="3" id="KW-0393">Immunoglobulin domain</keyword>
<dbReference type="GO" id="GO:0007165">
    <property type="term" value="P:signal transduction"/>
    <property type="evidence" value="ECO:0007669"/>
    <property type="project" value="TreeGrafter"/>
</dbReference>
<dbReference type="CDD" id="cd05774">
    <property type="entry name" value="IgV_CEACAM_D1"/>
    <property type="match status" value="1"/>
</dbReference>
<evidence type="ECO:0000256" key="3">
    <source>
        <dbReference type="ARBA" id="ARBA00023319"/>
    </source>
</evidence>
<dbReference type="SMART" id="SM00409">
    <property type="entry name" value="IG"/>
    <property type="match status" value="3"/>
</dbReference>
<evidence type="ECO:0000256" key="4">
    <source>
        <dbReference type="ARBA" id="ARBA00038222"/>
    </source>
</evidence>
<keyword evidence="5" id="KW-0472">Membrane</keyword>
<dbReference type="GO" id="GO:0005886">
    <property type="term" value="C:plasma membrane"/>
    <property type="evidence" value="ECO:0007669"/>
    <property type="project" value="TreeGrafter"/>
</dbReference>
<dbReference type="GO" id="GO:0002682">
    <property type="term" value="P:regulation of immune system process"/>
    <property type="evidence" value="ECO:0007669"/>
    <property type="project" value="TreeGrafter"/>
</dbReference>
<protein>
    <recommendedName>
        <fullName evidence="7">Ig-like domain-containing protein</fullName>
    </recommendedName>
</protein>
<dbReference type="InterPro" id="IPR013783">
    <property type="entry name" value="Ig-like_fold"/>
</dbReference>
<evidence type="ECO:0000256" key="6">
    <source>
        <dbReference type="SAM" id="SignalP"/>
    </source>
</evidence>
<evidence type="ECO:0000313" key="9">
    <source>
        <dbReference type="Proteomes" id="UP000664991"/>
    </source>
</evidence>
<dbReference type="PANTHER" id="PTHR44427">
    <property type="entry name" value="CARCINOEMBRYONIC ANTIGEN-RELATED CELL ADHESION MOLECULE 19"/>
    <property type="match status" value="1"/>
</dbReference>
<comment type="caution">
    <text evidence="8">The sequence shown here is derived from an EMBL/GenBank/DDBJ whole genome shotgun (WGS) entry which is preliminary data.</text>
</comment>
<feature type="domain" description="Ig-like" evidence="7">
    <location>
        <begin position="347"/>
        <end position="434"/>
    </location>
</feature>
<dbReference type="Proteomes" id="UP000664991">
    <property type="component" value="Chromosome 14"/>
</dbReference>
<feature type="transmembrane region" description="Helical" evidence="5">
    <location>
        <begin position="213"/>
        <end position="240"/>
    </location>
</feature>
<dbReference type="CDD" id="cd05740">
    <property type="entry name" value="IgI_hCEACAM_2_4_6_like"/>
    <property type="match status" value="1"/>
</dbReference>
<dbReference type="InterPro" id="IPR036179">
    <property type="entry name" value="Ig-like_dom_sf"/>
</dbReference>
<dbReference type="FunFam" id="2.60.40.10:FF:000244">
    <property type="entry name" value="carcinoembryonic antigen-related cell adhesion molecule 16"/>
    <property type="match status" value="1"/>
</dbReference>
<evidence type="ECO:0000259" key="7">
    <source>
        <dbReference type="PROSITE" id="PS50835"/>
    </source>
</evidence>
<evidence type="ECO:0000256" key="5">
    <source>
        <dbReference type="SAM" id="Phobius"/>
    </source>
</evidence>
<keyword evidence="2" id="KW-0325">Glycoprotein</keyword>
<dbReference type="InterPro" id="IPR003599">
    <property type="entry name" value="Ig_sub"/>
</dbReference>
<feature type="signal peptide" evidence="6">
    <location>
        <begin position="1"/>
        <end position="34"/>
    </location>
</feature>
<dbReference type="InterPro" id="IPR013106">
    <property type="entry name" value="Ig_V-set"/>
</dbReference>
<name>A0A835ZWS0_SHEEP</name>
<dbReference type="GO" id="GO:1990782">
    <property type="term" value="F:protein tyrosine kinase binding"/>
    <property type="evidence" value="ECO:0007669"/>
    <property type="project" value="TreeGrafter"/>
</dbReference>
<dbReference type="SUPFAM" id="SSF48726">
    <property type="entry name" value="Immunoglobulin"/>
    <property type="match status" value="4"/>
</dbReference>
<gene>
    <name evidence="8" type="ORF">JEQ12_005373</name>
</gene>
<organism evidence="8 9">
    <name type="scientific">Ovis aries</name>
    <name type="common">Sheep</name>
    <dbReference type="NCBI Taxonomy" id="9940"/>
    <lineage>
        <taxon>Eukaryota</taxon>
        <taxon>Metazoa</taxon>
        <taxon>Chordata</taxon>
        <taxon>Craniata</taxon>
        <taxon>Vertebrata</taxon>
        <taxon>Euteleostomi</taxon>
        <taxon>Mammalia</taxon>
        <taxon>Eutheria</taxon>
        <taxon>Laurasiatheria</taxon>
        <taxon>Artiodactyla</taxon>
        <taxon>Ruminantia</taxon>
        <taxon>Pecora</taxon>
        <taxon>Bovidae</taxon>
        <taxon>Caprinae</taxon>
        <taxon>Ovis</taxon>
    </lineage>
</organism>
<feature type="transmembrane region" description="Helical" evidence="5">
    <location>
        <begin position="443"/>
        <end position="471"/>
    </location>
</feature>
<dbReference type="PANTHER" id="PTHR44427:SF1">
    <property type="entry name" value="CARCINOEMBRYONIC ANTIGEN-RELATED CELL ADHESION MOLECULE 1"/>
    <property type="match status" value="1"/>
</dbReference>
<comment type="similarity">
    <text evidence="4">Belongs to the immunoglobulin superfamily. CEA family.</text>
</comment>
<dbReference type="InterPro" id="IPR050831">
    <property type="entry name" value="CEA_cell_adhesion"/>
</dbReference>
<dbReference type="GO" id="GO:0009986">
    <property type="term" value="C:cell surface"/>
    <property type="evidence" value="ECO:0007669"/>
    <property type="project" value="TreeGrafter"/>
</dbReference>
<dbReference type="Gene3D" id="2.60.40.10">
    <property type="entry name" value="Immunoglobulins"/>
    <property type="match status" value="4"/>
</dbReference>
<dbReference type="EMBL" id="JAEMGP010000014">
    <property type="protein sequence ID" value="KAG5200839.1"/>
    <property type="molecule type" value="Genomic_DNA"/>
</dbReference>
<proteinExistence type="inferred from homology"/>
<dbReference type="AlphaFoldDB" id="A0A835ZWS0"/>
<dbReference type="InterPro" id="IPR003598">
    <property type="entry name" value="Ig_sub2"/>
</dbReference>
<dbReference type="SMART" id="SM00408">
    <property type="entry name" value="IGc2"/>
    <property type="match status" value="2"/>
</dbReference>
<sequence>MESPSGPASRRHVPWSRLLLAGSLLTFWTPPTTAQLTIETVTPLAEEGSDVLLLAHNVSENTLGYSWQRGERVGRNQLITLYCVDTNDTTKGPAYSGRETLYPNGTLLIQNVTQRDTGPYTLLIKKRDLRTERQTGHLHVYHETGVSIRWFFKGQSLLLTERMTLSSDNSTLTIDPVSREDARDYQCEASNTGNSNRSDPLRLHVTWQENGQALGVGAITGIVIGVLVLMLLAVLGYFIFFHRVSVTFRRVQYLQSSQIFENNRKALGIELGFCVTGTVTTKIWKPLHLCVVLRTTLGGRETLYPNGTRLIQSVTQKDTGSYTQLVTKKDLQTERQTGHLHVYPVLPSPVITSNNSSPREHEDTVVLTCGAETQNTSYMWWINSQSLPKSMRLELSKDKRTLTVVAVTRNDTGPYVCEARNPVSVSRSDPFTLDVLWQENSRALGVGAITGIVIGVLLVMILLAGLGHFIFLHRGNWPAVSISGHGPSGSSVSQASLPDARPPTPIYQELLRPDTDVYCHISHKADVGP</sequence>
<dbReference type="PROSITE" id="PS50835">
    <property type="entry name" value="IG_LIKE"/>
    <property type="match status" value="2"/>
</dbReference>
<keyword evidence="5" id="KW-0812">Transmembrane</keyword>
<evidence type="ECO:0000313" key="8">
    <source>
        <dbReference type="EMBL" id="KAG5200839.1"/>
    </source>
</evidence>
<dbReference type="Pfam" id="PF07686">
    <property type="entry name" value="V-set"/>
    <property type="match status" value="1"/>
</dbReference>
<keyword evidence="1 6" id="KW-0732">Signal</keyword>
<feature type="domain" description="Ig-like" evidence="7">
    <location>
        <begin position="31"/>
        <end position="204"/>
    </location>
</feature>
<accession>A0A835ZWS0</accession>
<dbReference type="Pfam" id="PF13927">
    <property type="entry name" value="Ig_3"/>
    <property type="match status" value="2"/>
</dbReference>